<dbReference type="SUPFAM" id="SSF49265">
    <property type="entry name" value="Fibronectin type III"/>
    <property type="match status" value="2"/>
</dbReference>
<comment type="subcellular location">
    <subcellularLocation>
        <location evidence="1">Membrane</location>
        <topology evidence="1">Single-pass type I membrane protein</topology>
    </subcellularLocation>
</comment>
<keyword evidence="4" id="KW-0677">Repeat</keyword>
<dbReference type="FunFam" id="2.60.40.10:FF:000057">
    <property type="entry name" value="neural cell adhesion molecule L1"/>
    <property type="match status" value="1"/>
</dbReference>
<dbReference type="FunFam" id="2.60.40.10:FF:000078">
    <property type="entry name" value="Neuronal cell adhesion molecule"/>
    <property type="match status" value="1"/>
</dbReference>
<dbReference type="Pfam" id="PF07679">
    <property type="entry name" value="I-set"/>
    <property type="match status" value="2"/>
</dbReference>
<evidence type="ECO:0000256" key="2">
    <source>
        <dbReference type="ARBA" id="ARBA00008588"/>
    </source>
</evidence>
<evidence type="ECO:0000256" key="8">
    <source>
        <dbReference type="ARBA" id="ARBA00023319"/>
    </source>
</evidence>
<dbReference type="InterPro" id="IPR036116">
    <property type="entry name" value="FN3_sf"/>
</dbReference>
<reference evidence="13" key="2">
    <citation type="submission" date="2025-08" db="UniProtKB">
        <authorList>
            <consortium name="Ensembl"/>
        </authorList>
    </citation>
    <scope>IDENTIFICATION</scope>
</reference>
<dbReference type="Pfam" id="PF00041">
    <property type="entry name" value="fn3"/>
    <property type="match status" value="3"/>
</dbReference>
<reference evidence="13" key="1">
    <citation type="submission" date="2020-06" db="EMBL/GenBank/DDBJ databases">
        <authorList>
            <consortium name="Wellcome Sanger Institute Data Sharing"/>
        </authorList>
    </citation>
    <scope>NUCLEOTIDE SEQUENCE [LARGE SCALE GENOMIC DNA]</scope>
</reference>
<keyword evidence="3 10" id="KW-0812">Transmembrane</keyword>
<dbReference type="Proteomes" id="UP000694680">
    <property type="component" value="Chromosome 7"/>
</dbReference>
<evidence type="ECO:0000256" key="9">
    <source>
        <dbReference type="SAM" id="MobiDB-lite"/>
    </source>
</evidence>
<feature type="region of interest" description="Disordered" evidence="9">
    <location>
        <begin position="1020"/>
        <end position="1057"/>
    </location>
</feature>
<feature type="domain" description="Ig-like" evidence="11">
    <location>
        <begin position="102"/>
        <end position="194"/>
    </location>
</feature>
<dbReference type="InterPro" id="IPR013106">
    <property type="entry name" value="Ig_V-set"/>
</dbReference>
<dbReference type="Pfam" id="PF13927">
    <property type="entry name" value="Ig_3"/>
    <property type="match status" value="2"/>
</dbReference>
<dbReference type="GO" id="GO:0007411">
    <property type="term" value="P:axon guidance"/>
    <property type="evidence" value="ECO:0007669"/>
    <property type="project" value="TreeGrafter"/>
</dbReference>
<dbReference type="GO" id="GO:0070593">
    <property type="term" value="P:dendrite self-avoidance"/>
    <property type="evidence" value="ECO:0007669"/>
    <property type="project" value="TreeGrafter"/>
</dbReference>
<dbReference type="GO" id="GO:0007156">
    <property type="term" value="P:homophilic cell adhesion via plasma membrane adhesion molecules"/>
    <property type="evidence" value="ECO:0007669"/>
    <property type="project" value="TreeGrafter"/>
</dbReference>
<dbReference type="InterPro" id="IPR013783">
    <property type="entry name" value="Ig-like_fold"/>
</dbReference>
<protein>
    <submittedName>
        <fullName evidence="13">Neural cell adhesion molecule L1.1-like</fullName>
    </submittedName>
</protein>
<feature type="region of interest" description="Disordered" evidence="9">
    <location>
        <begin position="1084"/>
        <end position="1127"/>
    </location>
</feature>
<dbReference type="InterPro" id="IPR036179">
    <property type="entry name" value="Ig-like_dom_sf"/>
</dbReference>
<feature type="domain" description="Ig-like" evidence="11">
    <location>
        <begin position="15"/>
        <end position="93"/>
    </location>
</feature>
<evidence type="ECO:0000256" key="6">
    <source>
        <dbReference type="ARBA" id="ARBA00022989"/>
    </source>
</evidence>
<evidence type="ECO:0000313" key="14">
    <source>
        <dbReference type="Proteomes" id="UP000694680"/>
    </source>
</evidence>
<dbReference type="SUPFAM" id="SSF48726">
    <property type="entry name" value="Immunoglobulin"/>
    <property type="match status" value="6"/>
</dbReference>
<gene>
    <name evidence="13" type="primary">LOC114467131</name>
</gene>
<name>A0A8C5HJB4_GOUWI</name>
<evidence type="ECO:0000256" key="7">
    <source>
        <dbReference type="ARBA" id="ARBA00023136"/>
    </source>
</evidence>
<dbReference type="Gene3D" id="2.60.40.10">
    <property type="entry name" value="Immunoglobulins"/>
    <property type="match status" value="9"/>
</dbReference>
<feature type="domain" description="Ig-like" evidence="11">
    <location>
        <begin position="209"/>
        <end position="288"/>
    </location>
</feature>
<proteinExistence type="inferred from homology"/>
<dbReference type="PANTHER" id="PTHR10075">
    <property type="entry name" value="BASIGIN RELATED"/>
    <property type="match status" value="1"/>
</dbReference>
<keyword evidence="14" id="KW-1185">Reference proteome</keyword>
<dbReference type="SMART" id="SM00408">
    <property type="entry name" value="IGc2"/>
    <property type="match status" value="5"/>
</dbReference>
<dbReference type="InterPro" id="IPR013098">
    <property type="entry name" value="Ig_I-set"/>
</dbReference>
<dbReference type="Ensembl" id="ENSGWIT00000049464.1">
    <property type="protein sequence ID" value="ENSGWIP00000045678.1"/>
    <property type="gene ID" value="ENSGWIG00000022605.1"/>
</dbReference>
<dbReference type="SMART" id="SM00060">
    <property type="entry name" value="FN3"/>
    <property type="match status" value="4"/>
</dbReference>
<dbReference type="SMART" id="SM00406">
    <property type="entry name" value="IGv"/>
    <property type="match status" value="2"/>
</dbReference>
<evidence type="ECO:0000256" key="5">
    <source>
        <dbReference type="ARBA" id="ARBA00022889"/>
    </source>
</evidence>
<feature type="domain" description="Fibronectin type-III" evidence="12">
    <location>
        <begin position="890"/>
        <end position="983"/>
    </location>
</feature>
<dbReference type="CDD" id="cd00063">
    <property type="entry name" value="FN3"/>
    <property type="match status" value="4"/>
</dbReference>
<dbReference type="FunFam" id="2.60.40.10:FF:000367">
    <property type="entry name" value="Neural cell adhesion molecule L1-like protein"/>
    <property type="match status" value="1"/>
</dbReference>
<dbReference type="AlphaFoldDB" id="A0A8C5HJB4"/>
<evidence type="ECO:0000256" key="1">
    <source>
        <dbReference type="ARBA" id="ARBA00004479"/>
    </source>
</evidence>
<evidence type="ECO:0000256" key="4">
    <source>
        <dbReference type="ARBA" id="ARBA00022737"/>
    </source>
</evidence>
<evidence type="ECO:0000256" key="3">
    <source>
        <dbReference type="ARBA" id="ARBA00022692"/>
    </source>
</evidence>
<dbReference type="GO" id="GO:0030424">
    <property type="term" value="C:axon"/>
    <property type="evidence" value="ECO:0007669"/>
    <property type="project" value="TreeGrafter"/>
</dbReference>
<keyword evidence="5" id="KW-0130">Cell adhesion</keyword>
<feature type="domain" description="Fibronectin type-III" evidence="12">
    <location>
        <begin position="569"/>
        <end position="671"/>
    </location>
</feature>
<dbReference type="InterPro" id="IPR003599">
    <property type="entry name" value="Ig_sub"/>
</dbReference>
<dbReference type="SMART" id="SM00409">
    <property type="entry name" value="IG"/>
    <property type="match status" value="6"/>
</dbReference>
<feature type="transmembrane region" description="Helical" evidence="10">
    <location>
        <begin position="989"/>
        <end position="1010"/>
    </location>
</feature>
<feature type="domain" description="Fibronectin type-III" evidence="12">
    <location>
        <begin position="794"/>
        <end position="888"/>
    </location>
</feature>
<dbReference type="InterPro" id="IPR003598">
    <property type="entry name" value="Ig_sub2"/>
</dbReference>
<evidence type="ECO:0000313" key="13">
    <source>
        <dbReference type="Ensembl" id="ENSGWIP00000045678.1"/>
    </source>
</evidence>
<feature type="compositionally biased region" description="Basic and acidic residues" evidence="9">
    <location>
        <begin position="1020"/>
        <end position="1049"/>
    </location>
</feature>
<feature type="domain" description="Fibronectin type-III" evidence="12">
    <location>
        <begin position="676"/>
        <end position="770"/>
    </location>
</feature>
<evidence type="ECO:0000259" key="12">
    <source>
        <dbReference type="PROSITE" id="PS50853"/>
    </source>
</evidence>
<dbReference type="PROSITE" id="PS50853">
    <property type="entry name" value="FN3"/>
    <property type="match status" value="4"/>
</dbReference>
<organism evidence="13 14">
    <name type="scientific">Gouania willdenowi</name>
    <name type="common">Blunt-snouted clingfish</name>
    <name type="synonym">Lepadogaster willdenowi</name>
    <dbReference type="NCBI Taxonomy" id="441366"/>
    <lineage>
        <taxon>Eukaryota</taxon>
        <taxon>Metazoa</taxon>
        <taxon>Chordata</taxon>
        <taxon>Craniata</taxon>
        <taxon>Vertebrata</taxon>
        <taxon>Euteleostomi</taxon>
        <taxon>Actinopterygii</taxon>
        <taxon>Neopterygii</taxon>
        <taxon>Teleostei</taxon>
        <taxon>Neoteleostei</taxon>
        <taxon>Acanthomorphata</taxon>
        <taxon>Ovalentaria</taxon>
        <taxon>Blenniimorphae</taxon>
        <taxon>Blenniiformes</taxon>
        <taxon>Gobiesocoidei</taxon>
        <taxon>Gobiesocidae</taxon>
        <taxon>Gobiesocinae</taxon>
        <taxon>Gouania</taxon>
    </lineage>
</organism>
<comment type="similarity">
    <text evidence="2">Belongs to the immunoglobulin superfamily. L1/neurofascin/NgCAM family.</text>
</comment>
<feature type="domain" description="Ig-like" evidence="11">
    <location>
        <begin position="471"/>
        <end position="562"/>
    </location>
</feature>
<dbReference type="Pfam" id="PF13882">
    <property type="entry name" value="Bravo_FIGEY"/>
    <property type="match status" value="1"/>
</dbReference>
<accession>A0A8C5HJB4</accession>
<reference evidence="13" key="3">
    <citation type="submission" date="2025-09" db="UniProtKB">
        <authorList>
            <consortium name="Ensembl"/>
        </authorList>
    </citation>
    <scope>IDENTIFICATION</scope>
</reference>
<dbReference type="FunFam" id="2.60.40.10:FF:002563">
    <property type="entry name" value="Neural cell adhesion molecule L1"/>
    <property type="match status" value="1"/>
</dbReference>
<dbReference type="PANTHER" id="PTHR10075:SF100">
    <property type="entry name" value="FASCICLIN-2"/>
    <property type="match status" value="1"/>
</dbReference>
<keyword evidence="6 10" id="KW-1133">Transmembrane helix</keyword>
<dbReference type="InterPro" id="IPR026966">
    <property type="entry name" value="Neurofascin/L1/NrCAM_C"/>
</dbReference>
<dbReference type="PROSITE" id="PS50835">
    <property type="entry name" value="IG_LIKE"/>
    <property type="match status" value="6"/>
</dbReference>
<dbReference type="GO" id="GO:0098632">
    <property type="term" value="F:cell-cell adhesion mediator activity"/>
    <property type="evidence" value="ECO:0007669"/>
    <property type="project" value="TreeGrafter"/>
</dbReference>
<feature type="region of interest" description="Disordered" evidence="9">
    <location>
        <begin position="659"/>
        <end position="682"/>
    </location>
</feature>
<dbReference type="InterPro" id="IPR003961">
    <property type="entry name" value="FN3_dom"/>
</dbReference>
<evidence type="ECO:0000256" key="10">
    <source>
        <dbReference type="SAM" id="Phobius"/>
    </source>
</evidence>
<dbReference type="GO" id="GO:0005886">
    <property type="term" value="C:plasma membrane"/>
    <property type="evidence" value="ECO:0007669"/>
    <property type="project" value="TreeGrafter"/>
</dbReference>
<keyword evidence="8" id="KW-0393">Immunoglobulin domain</keyword>
<dbReference type="InterPro" id="IPR007110">
    <property type="entry name" value="Ig-like_dom"/>
</dbReference>
<keyword evidence="7 10" id="KW-0472">Membrane</keyword>
<feature type="domain" description="Ig-like" evidence="11">
    <location>
        <begin position="386"/>
        <end position="468"/>
    </location>
</feature>
<sequence length="1127" mass="123622">CVCVCVCVCPVSQPPVLTSVPSSFTAFSPMDMKLPCEASGNPTPTFRWVKDGQELDSEFVGSGTLTADVNKPLEWYAGFYRCYASNALGTAMTERVHVIVEPQPVLLKKQIVHKEAHEGESIVLSCNPPKSSTPPHIHWMDTRMFHIKQSSRVTTGVDGNLYFANVVKSDSRDDYTCHAQYMAASTILAEAPVNLTVLPSNNVVHGKKPHFFHPSGSHSAVSALRGQTVTLECIPRGLRTAQVMSWGGEVENYDRWLTFISITPNDDGEYECRASNSHGSTSHSFTVTVEAAPYWVKEPQNLQYAPGETVRLDCPADGIPTPTVSWSINGEPLSEVDEEPRRTVSNQVLILQDVRFSDTAVYQCQASNVHGSALANVFLFVVELPPQILSSDGVVYEVSEGGNVQMFCQSFGSPRPHIDAAPLLSDPRVSLLTDGTLELSNVSRSDSGIYTCSVTNSNLSITANLEVFERTTILQRPLEVRVRRGSSAMLDCSASTDPRLRDYQVVWRKDGHKIQDYTPKDRYTFFKNNTLKVSDVQVEDTAQYSCDVITRLDHTKATGSITVIAPPEPPSLLSLSNVEDWSLTLSWEPGPTHNSPTTEFIVEAREQQHGQEGEEEGRWKWAEFWRVPGDFDHTQLALHPYCSYRFRVIAVNQVGRSHPSDASDLHRTPPAVPKINPSGVRSNSTEPGTLIITWDELDKRSHNGPGFEYKVLYREADSPTTEWNVGSAKSPPFMVNNTGTYTPFEVMVQAVNAIGQGPKPQPEIGHSGEDIVVLLLLLLFIYLLTVVVFPAPGPPASLSFDSPSETSLILFWTPPAEPNGVLLGYVVQYQQGDPGQDTRHQMISDPSVTHMELDSLDSSSHYIFKVIARTAAGDGPPITRRGATLLDGVPPSNISINSGNTFFNLSWVPGERDRNHAHVFLGTDWSGGDWKHSEEVNSTQGFYILSGLKPGSRYRLMVAHGNVTLWTREAQTIGPVPWEVPGSFAAQGWLIGLISAIVLLILILLILCLIKRSKGGKYAVKDKEEKEVDSEARPMKDETFGEYRSKRSDSQGASLCGHSKLGSDDSLAEYGDSVDIQFNEDGSFIGQYSGRGPVAHGNESSGPASPDNAVPPPPIAPSMSSILNRPS</sequence>
<evidence type="ECO:0000259" key="11">
    <source>
        <dbReference type="PROSITE" id="PS50835"/>
    </source>
</evidence>
<feature type="domain" description="Ig-like" evidence="11">
    <location>
        <begin position="293"/>
        <end position="375"/>
    </location>
</feature>